<evidence type="ECO:0000313" key="6">
    <source>
        <dbReference type="EMBL" id="SFV64393.1"/>
    </source>
</evidence>
<gene>
    <name evidence="6" type="ORF">MNB_SV-13-2109</name>
</gene>
<evidence type="ECO:0000256" key="3">
    <source>
        <dbReference type="ARBA" id="ARBA00022989"/>
    </source>
</evidence>
<keyword evidence="3" id="KW-1133">Transmembrane helix</keyword>
<reference evidence="6" key="1">
    <citation type="submission" date="2016-10" db="EMBL/GenBank/DDBJ databases">
        <authorList>
            <person name="de Groot N.N."/>
        </authorList>
    </citation>
    <scope>NUCLEOTIDE SEQUENCE</scope>
</reference>
<accession>A0A1W1CFC3</accession>
<name>A0A1W1CFC3_9ZZZZ</name>
<dbReference type="AlphaFoldDB" id="A0A1W1CFC3"/>
<feature type="domain" description="NarX-like N-terminal" evidence="5">
    <location>
        <begin position="145"/>
        <end position="223"/>
    </location>
</feature>
<keyword evidence="2" id="KW-0812">Transmembrane</keyword>
<dbReference type="GO" id="GO:0016020">
    <property type="term" value="C:membrane"/>
    <property type="evidence" value="ECO:0007669"/>
    <property type="project" value="UniProtKB-SubCell"/>
</dbReference>
<keyword evidence="4" id="KW-0472">Membrane</keyword>
<evidence type="ECO:0000256" key="4">
    <source>
        <dbReference type="ARBA" id="ARBA00023136"/>
    </source>
</evidence>
<dbReference type="EMBL" id="FPHM01000084">
    <property type="protein sequence ID" value="SFV64393.1"/>
    <property type="molecule type" value="Genomic_DNA"/>
</dbReference>
<evidence type="ECO:0000259" key="5">
    <source>
        <dbReference type="Pfam" id="PF13675"/>
    </source>
</evidence>
<dbReference type="InterPro" id="IPR029095">
    <property type="entry name" value="NarX-like_N"/>
</dbReference>
<feature type="domain" description="NarX-like N-terminal" evidence="5">
    <location>
        <begin position="26"/>
        <end position="84"/>
    </location>
</feature>
<evidence type="ECO:0000256" key="1">
    <source>
        <dbReference type="ARBA" id="ARBA00004141"/>
    </source>
</evidence>
<proteinExistence type="predicted"/>
<dbReference type="Pfam" id="PF13675">
    <property type="entry name" value="PilJ"/>
    <property type="match status" value="2"/>
</dbReference>
<organism evidence="6">
    <name type="scientific">hydrothermal vent metagenome</name>
    <dbReference type="NCBI Taxonomy" id="652676"/>
    <lineage>
        <taxon>unclassified sequences</taxon>
        <taxon>metagenomes</taxon>
        <taxon>ecological metagenomes</taxon>
    </lineage>
</organism>
<sequence length="260" mass="29639">MNNRIVENITVIVVSISIISTLSFANTKVSELIDIAGTQRMLSQRIAKDYLYIGKKIAISKATRQLKKSMDDFLSAHKKLSLSINDPEIKNLLDFVELSSNDFNDIASKKFSRDNAQLILDLSESMLEGSEYVFDSLQSSFKIKGSKIIDKSAKQRMLSQRIAKYYISYQSGIKDKNSVDMMKETVKQFTENLDILMKNGKNTPQINSKLAEINKLWKIVHKFYNNIEKGGLPLIVFNTTDNITKKMDEITKLYLLSTKK</sequence>
<protein>
    <submittedName>
        <fullName evidence="6">Nitric oxide-responding transcriptional regulator Dnr (Crp/Fnr family)</fullName>
    </submittedName>
</protein>
<evidence type="ECO:0000256" key="2">
    <source>
        <dbReference type="ARBA" id="ARBA00022692"/>
    </source>
</evidence>
<comment type="subcellular location">
    <subcellularLocation>
        <location evidence="1">Membrane</location>
        <topology evidence="1">Multi-pass membrane protein</topology>
    </subcellularLocation>
</comment>